<organism evidence="1 2">
    <name type="scientific">Alcaligenes faecalis</name>
    <dbReference type="NCBI Taxonomy" id="511"/>
    <lineage>
        <taxon>Bacteria</taxon>
        <taxon>Pseudomonadati</taxon>
        <taxon>Pseudomonadota</taxon>
        <taxon>Betaproteobacteria</taxon>
        <taxon>Burkholderiales</taxon>
        <taxon>Alcaligenaceae</taxon>
        <taxon>Alcaligenes</taxon>
    </lineage>
</organism>
<dbReference type="InterPro" id="IPR014915">
    <property type="entry name" value="Phage_TLS_TfmB"/>
</dbReference>
<comment type="caution">
    <text evidence="1">The sequence shown here is derived from an EMBL/GenBank/DDBJ whole genome shotgun (WGS) entry which is preliminary data.</text>
</comment>
<reference evidence="1 2" key="1">
    <citation type="submission" date="2018-05" db="EMBL/GenBank/DDBJ databases">
        <title>Genome Sequence of an Efficient Indole-Degrading Bacterium, Alcaligenes sp.YBY.</title>
        <authorList>
            <person name="Yang B."/>
        </authorList>
    </citation>
    <scope>NUCLEOTIDE SEQUENCE [LARGE SCALE GENOMIC DNA]</scope>
    <source>
        <strain evidence="1 2">YBY</strain>
    </source>
</reference>
<dbReference type="EMBL" id="QEXO01000004">
    <property type="protein sequence ID" value="PWE13072.1"/>
    <property type="molecule type" value="Genomic_DNA"/>
</dbReference>
<proteinExistence type="predicted"/>
<dbReference type="Pfam" id="PF08809">
    <property type="entry name" value="DUF1799"/>
    <property type="match status" value="1"/>
</dbReference>
<dbReference type="Proteomes" id="UP000245216">
    <property type="component" value="Unassembled WGS sequence"/>
</dbReference>
<reference evidence="1 2" key="2">
    <citation type="submission" date="2018-05" db="EMBL/GenBank/DDBJ databases">
        <authorList>
            <person name="Lanie J.A."/>
            <person name="Ng W.-L."/>
            <person name="Kazmierczak K.M."/>
            <person name="Andrzejewski T.M."/>
            <person name="Davidsen T.M."/>
            <person name="Wayne K.J."/>
            <person name="Tettelin H."/>
            <person name="Glass J.I."/>
            <person name="Rusch D."/>
            <person name="Podicherti R."/>
            <person name="Tsui H.-C.T."/>
            <person name="Winkler M.E."/>
        </authorList>
    </citation>
    <scope>NUCLEOTIDE SEQUENCE [LARGE SCALE GENOMIC DNA]</scope>
    <source>
        <strain evidence="1 2">YBY</strain>
    </source>
</reference>
<gene>
    <name evidence="1" type="ORF">DF183_14655</name>
</gene>
<sequence>MWRRPTAAELRGTGLKQSHYKEPLVEVWPECWPAVELYLKYRTQWIQGPGGPSGLNYAILFADLDRYGIEGDEREVIMDDIRTIEAEVLAEIYKE</sequence>
<evidence type="ECO:0000313" key="1">
    <source>
        <dbReference type="EMBL" id="PWE13072.1"/>
    </source>
</evidence>
<evidence type="ECO:0000313" key="2">
    <source>
        <dbReference type="Proteomes" id="UP000245216"/>
    </source>
</evidence>
<dbReference type="AlphaFoldDB" id="A0A2U2BGF5"/>
<name>A0A2U2BGF5_ALCFA</name>
<dbReference type="RefSeq" id="WP_109089446.1">
    <property type="nucleotide sequence ID" value="NZ_QEXO01000004.1"/>
</dbReference>
<accession>A0A2U2BGF5</accession>
<protein>
    <recommendedName>
        <fullName evidence="3">Phage protein</fullName>
    </recommendedName>
</protein>
<evidence type="ECO:0008006" key="3">
    <source>
        <dbReference type="Google" id="ProtNLM"/>
    </source>
</evidence>